<protein>
    <recommendedName>
        <fullName evidence="1">UspA domain-containing protein</fullName>
    </recommendedName>
</protein>
<dbReference type="eggNOG" id="ENOG502RXKR">
    <property type="taxonomic scope" value="Eukaryota"/>
</dbReference>
<dbReference type="InterPro" id="IPR006015">
    <property type="entry name" value="Universal_stress_UspA"/>
</dbReference>
<dbReference type="Gene3D" id="3.40.50.620">
    <property type="entry name" value="HUPs"/>
    <property type="match status" value="1"/>
</dbReference>
<dbReference type="Pfam" id="PF00582">
    <property type="entry name" value="Usp"/>
    <property type="match status" value="1"/>
</dbReference>
<accession>A0A0E0KDL1</accession>
<sequence length="169" mass="17714">MAATDSATADAKKTTTTTTVLVGVDYSEHSYHAMEEAARFAAARFPPGAAEVVAVHARRPLAPAFVAIGAVAAVISMEAAEQRAMEKLIGEKARQLSAQYKVEVKVEVKDGEAKRVLCDAVGEHGAGVLVVGSHGYGPVLRALLGSVSDHCIRHASCPVMVVKMPQPQP</sequence>
<organism evidence="2">
    <name type="scientific">Oryza punctata</name>
    <name type="common">Red rice</name>
    <dbReference type="NCBI Taxonomy" id="4537"/>
    <lineage>
        <taxon>Eukaryota</taxon>
        <taxon>Viridiplantae</taxon>
        <taxon>Streptophyta</taxon>
        <taxon>Embryophyta</taxon>
        <taxon>Tracheophyta</taxon>
        <taxon>Spermatophyta</taxon>
        <taxon>Magnoliopsida</taxon>
        <taxon>Liliopsida</taxon>
        <taxon>Poales</taxon>
        <taxon>Poaceae</taxon>
        <taxon>BOP clade</taxon>
        <taxon>Oryzoideae</taxon>
        <taxon>Oryzeae</taxon>
        <taxon>Oryzinae</taxon>
        <taxon>Oryza</taxon>
    </lineage>
</organism>
<dbReference type="AlphaFoldDB" id="A0A0E0KDL1"/>
<dbReference type="PANTHER" id="PTHR46553">
    <property type="entry name" value="ADENINE NUCLEOTIDE ALPHA HYDROLASES-LIKE SUPERFAMILY PROTEIN"/>
    <property type="match status" value="1"/>
</dbReference>
<dbReference type="PANTHER" id="PTHR46553:SF3">
    <property type="entry name" value="ADENINE NUCLEOTIDE ALPHA HYDROLASES-LIKE SUPERFAMILY PROTEIN"/>
    <property type="match status" value="1"/>
</dbReference>
<dbReference type="InterPro" id="IPR014729">
    <property type="entry name" value="Rossmann-like_a/b/a_fold"/>
</dbReference>
<dbReference type="HOGENOM" id="CLU_049301_9_1_1"/>
<keyword evidence="3" id="KW-1185">Reference proteome</keyword>
<dbReference type="STRING" id="4537.A0A0E0KDL1"/>
<dbReference type="SUPFAM" id="SSF52402">
    <property type="entry name" value="Adenine nucleotide alpha hydrolases-like"/>
    <property type="match status" value="1"/>
</dbReference>
<dbReference type="InterPro" id="IPR006016">
    <property type="entry name" value="UspA"/>
</dbReference>
<dbReference type="PRINTS" id="PR01438">
    <property type="entry name" value="UNVRSLSTRESS"/>
</dbReference>
<evidence type="ECO:0000313" key="2">
    <source>
        <dbReference type="EnsemblPlants" id="OPUNC03G16410.1"/>
    </source>
</evidence>
<proteinExistence type="predicted"/>
<name>A0A0E0KDL1_ORYPU</name>
<reference evidence="2" key="1">
    <citation type="submission" date="2015-04" db="UniProtKB">
        <authorList>
            <consortium name="EnsemblPlants"/>
        </authorList>
    </citation>
    <scope>IDENTIFICATION</scope>
</reference>
<dbReference type="Gramene" id="OPUNC03G16410.1">
    <property type="protein sequence ID" value="OPUNC03G16410.1"/>
    <property type="gene ID" value="OPUNC03G16410"/>
</dbReference>
<evidence type="ECO:0000259" key="1">
    <source>
        <dbReference type="Pfam" id="PF00582"/>
    </source>
</evidence>
<evidence type="ECO:0000313" key="3">
    <source>
        <dbReference type="Proteomes" id="UP000026962"/>
    </source>
</evidence>
<dbReference type="CDD" id="cd23659">
    <property type="entry name" value="USP_At3g01520-like"/>
    <property type="match status" value="1"/>
</dbReference>
<dbReference type="Proteomes" id="UP000026962">
    <property type="component" value="Chromosome 3"/>
</dbReference>
<feature type="domain" description="UspA" evidence="1">
    <location>
        <begin position="18"/>
        <end position="163"/>
    </location>
</feature>
<reference evidence="2" key="2">
    <citation type="submission" date="2018-05" db="EMBL/GenBank/DDBJ databases">
        <title>OpunRS2 (Oryza punctata Reference Sequence Version 2).</title>
        <authorList>
            <person name="Zhang J."/>
            <person name="Kudrna D."/>
            <person name="Lee S."/>
            <person name="Talag J."/>
            <person name="Welchert J."/>
            <person name="Wing R.A."/>
        </authorList>
    </citation>
    <scope>NUCLEOTIDE SEQUENCE [LARGE SCALE GENOMIC DNA]</scope>
</reference>
<dbReference type="EnsemblPlants" id="OPUNC03G16410.1">
    <property type="protein sequence ID" value="OPUNC03G16410.1"/>
    <property type="gene ID" value="OPUNC03G16410"/>
</dbReference>
<dbReference type="OMA" id="YTEICKE"/>